<gene>
    <name evidence="2" type="ORF">WT57_00710</name>
</gene>
<sequence length="83" mass="9090">MKRLVLLWKTARGDLRVLRAALGRSDRPGWLIPALGFVAVYALGPLNFAIPLLGVVDDAVLVPFFLHLIVLGLPTSLRNSMAR</sequence>
<keyword evidence="1" id="KW-1133">Transmembrane helix</keyword>
<evidence type="ECO:0008006" key="4">
    <source>
        <dbReference type="Google" id="ProtNLM"/>
    </source>
</evidence>
<feature type="transmembrane region" description="Helical" evidence="1">
    <location>
        <begin position="59"/>
        <end position="77"/>
    </location>
</feature>
<keyword evidence="1" id="KW-0812">Transmembrane</keyword>
<name>A0A132F4S9_9BURK</name>
<evidence type="ECO:0000313" key="2">
    <source>
        <dbReference type="EMBL" id="KWF68818.1"/>
    </source>
</evidence>
<comment type="caution">
    <text evidence="2">The sequence shown here is derived from an EMBL/GenBank/DDBJ whole genome shotgun (WGS) entry which is preliminary data.</text>
</comment>
<evidence type="ECO:0000313" key="3">
    <source>
        <dbReference type="Proteomes" id="UP000061512"/>
    </source>
</evidence>
<evidence type="ECO:0000256" key="1">
    <source>
        <dbReference type="SAM" id="Phobius"/>
    </source>
</evidence>
<dbReference type="RefSeq" id="WP_060297895.1">
    <property type="nucleotide sequence ID" value="NZ_LPJX01000022.1"/>
</dbReference>
<feature type="transmembrane region" description="Helical" evidence="1">
    <location>
        <begin position="29"/>
        <end position="53"/>
    </location>
</feature>
<proteinExistence type="predicted"/>
<protein>
    <recommendedName>
        <fullName evidence="4">DUF1232 domain-containing protein</fullName>
    </recommendedName>
</protein>
<accession>A0A132F4S9</accession>
<dbReference type="Proteomes" id="UP000061512">
    <property type="component" value="Unassembled WGS sequence"/>
</dbReference>
<dbReference type="AlphaFoldDB" id="A0A132F4S9"/>
<organism evidence="2 3">
    <name type="scientific">Burkholderia pseudomultivorans</name>
    <dbReference type="NCBI Taxonomy" id="1207504"/>
    <lineage>
        <taxon>Bacteria</taxon>
        <taxon>Pseudomonadati</taxon>
        <taxon>Pseudomonadota</taxon>
        <taxon>Betaproteobacteria</taxon>
        <taxon>Burkholderiales</taxon>
        <taxon>Burkholderiaceae</taxon>
        <taxon>Burkholderia</taxon>
        <taxon>Burkholderia cepacia complex</taxon>
    </lineage>
</organism>
<dbReference type="EMBL" id="LPJX01000022">
    <property type="protein sequence ID" value="KWF68818.1"/>
    <property type="molecule type" value="Genomic_DNA"/>
</dbReference>
<reference evidence="2 3" key="1">
    <citation type="submission" date="2015-11" db="EMBL/GenBank/DDBJ databases">
        <title>Expanding the genomic diversity of Burkholderia species for the development of highly accurate diagnostics.</title>
        <authorList>
            <person name="Sahl J."/>
            <person name="Keim P."/>
            <person name="Wagner D."/>
        </authorList>
    </citation>
    <scope>NUCLEOTIDE SEQUENCE [LARGE SCALE GENOMIC DNA]</scope>
    <source>
        <strain evidence="2 3">MSMB574WGS</strain>
    </source>
</reference>
<keyword evidence="1" id="KW-0472">Membrane</keyword>